<sequence length="115" mass="13246">MSTLGQQRKMVEQLRQEASMTRRPVSECVRDMIAFMEQNREKDCLHSVTFGAERDVHMTPFGITRSPFRVAYSGSTITTHTHNSDVFVKWIGYVCSCLDSFLLTLRSLRVHAFEV</sequence>
<name>A0A8E0S2E6_9TREM</name>
<dbReference type="Proteomes" id="UP000728185">
    <property type="component" value="Unassembled WGS sequence"/>
</dbReference>
<evidence type="ECO:0000259" key="1">
    <source>
        <dbReference type="PROSITE" id="PS50058"/>
    </source>
</evidence>
<dbReference type="PROSITE" id="PS50058">
    <property type="entry name" value="G_PROTEIN_GAMMA"/>
    <property type="match status" value="1"/>
</dbReference>
<dbReference type="SUPFAM" id="SSF48670">
    <property type="entry name" value="Transducin (heterotrimeric G protein), gamma chain"/>
    <property type="match status" value="1"/>
</dbReference>
<keyword evidence="3" id="KW-1185">Reference proteome</keyword>
<dbReference type="OrthoDB" id="6264244at2759"/>
<dbReference type="EMBL" id="LUCM01002476">
    <property type="protein sequence ID" value="KAA0197289.1"/>
    <property type="molecule type" value="Genomic_DNA"/>
</dbReference>
<organism evidence="2 3">
    <name type="scientific">Fasciolopsis buskii</name>
    <dbReference type="NCBI Taxonomy" id="27845"/>
    <lineage>
        <taxon>Eukaryota</taxon>
        <taxon>Metazoa</taxon>
        <taxon>Spiralia</taxon>
        <taxon>Lophotrochozoa</taxon>
        <taxon>Platyhelminthes</taxon>
        <taxon>Trematoda</taxon>
        <taxon>Digenea</taxon>
        <taxon>Plagiorchiida</taxon>
        <taxon>Echinostomata</taxon>
        <taxon>Echinostomatoidea</taxon>
        <taxon>Fasciolidae</taxon>
        <taxon>Fasciolopsis</taxon>
    </lineage>
</organism>
<dbReference type="SMART" id="SM01224">
    <property type="entry name" value="G_gamma"/>
    <property type="match status" value="1"/>
</dbReference>
<protein>
    <submittedName>
        <fullName evidence="2">Guanine nucleotide-binding protein subunit gamma</fullName>
    </submittedName>
</protein>
<dbReference type="Gene3D" id="4.10.260.10">
    <property type="entry name" value="Transducin (heterotrimeric G protein), gamma chain"/>
    <property type="match status" value="1"/>
</dbReference>
<dbReference type="InterPro" id="IPR015898">
    <property type="entry name" value="G-protein_gamma-like_dom"/>
</dbReference>
<evidence type="ECO:0000313" key="2">
    <source>
        <dbReference type="EMBL" id="KAA0197289.1"/>
    </source>
</evidence>
<reference evidence="2" key="1">
    <citation type="submission" date="2019-05" db="EMBL/GenBank/DDBJ databases">
        <title>Annotation for the trematode Fasciolopsis buski.</title>
        <authorList>
            <person name="Choi Y.-J."/>
        </authorList>
    </citation>
    <scope>NUCLEOTIDE SEQUENCE</scope>
    <source>
        <strain evidence="2">HT</strain>
        <tissue evidence="2">Whole worm</tissue>
    </source>
</reference>
<dbReference type="SMART" id="SM00224">
    <property type="entry name" value="GGL"/>
    <property type="match status" value="1"/>
</dbReference>
<dbReference type="GO" id="GO:0007186">
    <property type="term" value="P:G protein-coupled receptor signaling pathway"/>
    <property type="evidence" value="ECO:0007669"/>
    <property type="project" value="InterPro"/>
</dbReference>
<proteinExistence type="predicted"/>
<accession>A0A8E0S2E6</accession>
<gene>
    <name evidence="2" type="ORF">FBUS_08123</name>
</gene>
<evidence type="ECO:0000313" key="3">
    <source>
        <dbReference type="Proteomes" id="UP000728185"/>
    </source>
</evidence>
<dbReference type="AlphaFoldDB" id="A0A8E0S2E6"/>
<feature type="domain" description="G protein gamma" evidence="1">
    <location>
        <begin position="1"/>
        <end position="78"/>
    </location>
</feature>
<dbReference type="CDD" id="cd00068">
    <property type="entry name" value="GGL"/>
    <property type="match status" value="1"/>
</dbReference>
<comment type="caution">
    <text evidence="2">The sequence shown here is derived from an EMBL/GenBank/DDBJ whole genome shotgun (WGS) entry which is preliminary data.</text>
</comment>
<dbReference type="Pfam" id="PF00631">
    <property type="entry name" value="G-gamma"/>
    <property type="match status" value="1"/>
</dbReference>
<dbReference type="InterPro" id="IPR036284">
    <property type="entry name" value="GGL_sf"/>
</dbReference>